<keyword evidence="2" id="KW-1185">Reference proteome</keyword>
<evidence type="ECO:0000313" key="1">
    <source>
        <dbReference type="EMBL" id="KAI3738992.1"/>
    </source>
</evidence>
<evidence type="ECO:0000313" key="2">
    <source>
        <dbReference type="Proteomes" id="UP001055811"/>
    </source>
</evidence>
<proteinExistence type="predicted"/>
<name>A0ACB9CXG5_CICIN</name>
<sequence length="105" mass="11298">MAKNTGARGLRAILETLLTDSMYETGNDRVDAVVIDEESVDSVDSSGYGGKILCGDHTLENYLPKTRSKEQMFGGPENVAEITGRRGVLVRASSGKGVTYQARNT</sequence>
<dbReference type="Proteomes" id="UP001055811">
    <property type="component" value="Linkage Group LG05"/>
</dbReference>
<dbReference type="EMBL" id="CM042013">
    <property type="protein sequence ID" value="KAI3738992.1"/>
    <property type="molecule type" value="Genomic_DNA"/>
</dbReference>
<comment type="caution">
    <text evidence="1">The sequence shown here is derived from an EMBL/GenBank/DDBJ whole genome shotgun (WGS) entry which is preliminary data.</text>
</comment>
<reference evidence="1 2" key="2">
    <citation type="journal article" date="2022" name="Mol. Ecol. Resour.">
        <title>The genomes of chicory, endive, great burdock and yacon provide insights into Asteraceae paleo-polyploidization history and plant inulin production.</title>
        <authorList>
            <person name="Fan W."/>
            <person name="Wang S."/>
            <person name="Wang H."/>
            <person name="Wang A."/>
            <person name="Jiang F."/>
            <person name="Liu H."/>
            <person name="Zhao H."/>
            <person name="Xu D."/>
            <person name="Zhang Y."/>
        </authorList>
    </citation>
    <scope>NUCLEOTIDE SEQUENCE [LARGE SCALE GENOMIC DNA]</scope>
    <source>
        <strain evidence="2">cv. Punajuju</strain>
        <tissue evidence="1">Leaves</tissue>
    </source>
</reference>
<gene>
    <name evidence="1" type="ORF">L2E82_29321</name>
</gene>
<reference evidence="2" key="1">
    <citation type="journal article" date="2022" name="Mol. Ecol. Resour.">
        <title>The genomes of chicory, endive, great burdock and yacon provide insights into Asteraceae palaeo-polyploidization history and plant inulin production.</title>
        <authorList>
            <person name="Fan W."/>
            <person name="Wang S."/>
            <person name="Wang H."/>
            <person name="Wang A."/>
            <person name="Jiang F."/>
            <person name="Liu H."/>
            <person name="Zhao H."/>
            <person name="Xu D."/>
            <person name="Zhang Y."/>
        </authorList>
    </citation>
    <scope>NUCLEOTIDE SEQUENCE [LARGE SCALE GENOMIC DNA]</scope>
    <source>
        <strain evidence="2">cv. Punajuju</strain>
    </source>
</reference>
<protein>
    <submittedName>
        <fullName evidence="1">Uncharacterized protein</fullName>
    </submittedName>
</protein>
<organism evidence="1 2">
    <name type="scientific">Cichorium intybus</name>
    <name type="common">Chicory</name>
    <dbReference type="NCBI Taxonomy" id="13427"/>
    <lineage>
        <taxon>Eukaryota</taxon>
        <taxon>Viridiplantae</taxon>
        <taxon>Streptophyta</taxon>
        <taxon>Embryophyta</taxon>
        <taxon>Tracheophyta</taxon>
        <taxon>Spermatophyta</taxon>
        <taxon>Magnoliopsida</taxon>
        <taxon>eudicotyledons</taxon>
        <taxon>Gunneridae</taxon>
        <taxon>Pentapetalae</taxon>
        <taxon>asterids</taxon>
        <taxon>campanulids</taxon>
        <taxon>Asterales</taxon>
        <taxon>Asteraceae</taxon>
        <taxon>Cichorioideae</taxon>
        <taxon>Cichorieae</taxon>
        <taxon>Cichoriinae</taxon>
        <taxon>Cichorium</taxon>
    </lineage>
</organism>
<accession>A0ACB9CXG5</accession>